<dbReference type="Pfam" id="PF10035">
    <property type="entry name" value="DUF2179"/>
    <property type="match status" value="1"/>
</dbReference>
<protein>
    <submittedName>
        <fullName evidence="7">YitT family protein</fullName>
    </submittedName>
</protein>
<keyword evidence="2" id="KW-1003">Cell membrane</keyword>
<dbReference type="RefSeq" id="WP_064212164.1">
    <property type="nucleotide sequence ID" value="NZ_JACAOE010000001.1"/>
</dbReference>
<evidence type="ECO:0000256" key="1">
    <source>
        <dbReference type="ARBA" id="ARBA00004651"/>
    </source>
</evidence>
<reference evidence="7 8" key="1">
    <citation type="submission" date="2019-07" db="EMBL/GenBank/DDBJ databases">
        <title>Genome sequence of Acholeplasma laidlawii strain with increased resistance to erythromycin.</title>
        <authorList>
            <person name="Medvedeva E.S."/>
            <person name="Baranova N.B."/>
            <person name="Siniagina M.N."/>
            <person name="Mouzykantov A."/>
            <person name="Chernova O.A."/>
            <person name="Chernov V.M."/>
        </authorList>
    </citation>
    <scope>NUCLEOTIDE SEQUENCE [LARGE SCALE GENOMIC DNA]</scope>
    <source>
        <strain evidence="7 8">PG8REry</strain>
    </source>
</reference>
<dbReference type="AlphaFoldDB" id="A0A553IJ42"/>
<dbReference type="PANTHER" id="PTHR33545:SF9">
    <property type="entry name" value="UPF0750 MEMBRANE PROTEIN YITE"/>
    <property type="match status" value="1"/>
</dbReference>
<dbReference type="PANTHER" id="PTHR33545">
    <property type="entry name" value="UPF0750 MEMBRANE PROTEIN YITT-RELATED"/>
    <property type="match status" value="1"/>
</dbReference>
<keyword evidence="3" id="KW-0812">Transmembrane</keyword>
<dbReference type="CDD" id="cd16380">
    <property type="entry name" value="YitT_C"/>
    <property type="match status" value="1"/>
</dbReference>
<organism evidence="7 8">
    <name type="scientific">Acholeplasma laidlawii</name>
    <dbReference type="NCBI Taxonomy" id="2148"/>
    <lineage>
        <taxon>Bacteria</taxon>
        <taxon>Bacillati</taxon>
        <taxon>Mycoplasmatota</taxon>
        <taxon>Mollicutes</taxon>
        <taxon>Acholeplasmatales</taxon>
        <taxon>Acholeplasmataceae</taxon>
        <taxon>Acholeplasma</taxon>
    </lineage>
</organism>
<evidence type="ECO:0000256" key="2">
    <source>
        <dbReference type="ARBA" id="ARBA00022475"/>
    </source>
</evidence>
<keyword evidence="4" id="KW-1133">Transmembrane helix</keyword>
<evidence type="ECO:0000256" key="4">
    <source>
        <dbReference type="ARBA" id="ARBA00022989"/>
    </source>
</evidence>
<dbReference type="Proteomes" id="UP000315938">
    <property type="component" value="Unassembled WGS sequence"/>
</dbReference>
<dbReference type="InterPro" id="IPR015867">
    <property type="entry name" value="N-reg_PII/ATP_PRibTrfase_C"/>
</dbReference>
<dbReference type="InterPro" id="IPR051461">
    <property type="entry name" value="UPF0750_membrane"/>
</dbReference>
<dbReference type="GO" id="GO:0005886">
    <property type="term" value="C:plasma membrane"/>
    <property type="evidence" value="ECO:0007669"/>
    <property type="project" value="UniProtKB-SubCell"/>
</dbReference>
<accession>A0A553IJ42</accession>
<evidence type="ECO:0000259" key="6">
    <source>
        <dbReference type="Pfam" id="PF10035"/>
    </source>
</evidence>
<keyword evidence="5" id="KW-0472">Membrane</keyword>
<feature type="domain" description="DUF2179" evidence="6">
    <location>
        <begin position="35"/>
        <end position="89"/>
    </location>
</feature>
<dbReference type="InterPro" id="IPR019264">
    <property type="entry name" value="DUF2179"/>
</dbReference>
<gene>
    <name evidence="7" type="ORF">FNV44_03980</name>
</gene>
<proteinExistence type="predicted"/>
<dbReference type="Gene3D" id="3.30.70.120">
    <property type="match status" value="1"/>
</dbReference>
<evidence type="ECO:0000313" key="7">
    <source>
        <dbReference type="EMBL" id="TRY00215.1"/>
    </source>
</evidence>
<dbReference type="EMBL" id="VKID01000001">
    <property type="protein sequence ID" value="TRY00215.1"/>
    <property type="molecule type" value="Genomic_DNA"/>
</dbReference>
<comment type="caution">
    <text evidence="7">The sequence shown here is derived from an EMBL/GenBank/DDBJ whole genome shotgun (WGS) entry which is preliminary data.</text>
</comment>
<sequence length="98" mass="11203">MLEKTAIFGRNAFALMIITKKHDEIKEAIYERIDRGVTRLKAIGGYSGIEKELVLTTMNRQQLYIAKEFITQIDPNAFTLIISTKEVLGEGFHRDDLT</sequence>
<comment type="subcellular location">
    <subcellularLocation>
        <location evidence="1">Cell membrane</location>
        <topology evidence="1">Multi-pass membrane protein</topology>
    </subcellularLocation>
</comment>
<evidence type="ECO:0000313" key="8">
    <source>
        <dbReference type="Proteomes" id="UP000315938"/>
    </source>
</evidence>
<name>A0A553IJ42_ACHLA</name>
<evidence type="ECO:0000256" key="3">
    <source>
        <dbReference type="ARBA" id="ARBA00022692"/>
    </source>
</evidence>
<evidence type="ECO:0000256" key="5">
    <source>
        <dbReference type="ARBA" id="ARBA00023136"/>
    </source>
</evidence>